<evidence type="ECO:0000256" key="3">
    <source>
        <dbReference type="ARBA" id="ARBA00022833"/>
    </source>
</evidence>
<dbReference type="InterPro" id="IPR017455">
    <property type="entry name" value="Znf_FYVE-rel"/>
</dbReference>
<evidence type="ECO:0000256" key="1">
    <source>
        <dbReference type="ARBA" id="ARBA00022723"/>
    </source>
</evidence>
<keyword evidence="1" id="KW-0479">Metal-binding</keyword>
<proteinExistence type="predicted"/>
<dbReference type="GO" id="GO:0008270">
    <property type="term" value="F:zinc ion binding"/>
    <property type="evidence" value="ECO:0007669"/>
    <property type="project" value="UniProtKB-KW"/>
</dbReference>
<reference evidence="10" key="1">
    <citation type="submission" date="2025-08" db="UniProtKB">
        <authorList>
            <consortium name="Ensembl"/>
        </authorList>
    </citation>
    <scope>IDENTIFICATION</scope>
</reference>
<feature type="coiled-coil region" evidence="5">
    <location>
        <begin position="1064"/>
        <end position="1116"/>
    </location>
</feature>
<dbReference type="GO" id="GO:1901098">
    <property type="term" value="P:positive regulation of autophagosome maturation"/>
    <property type="evidence" value="ECO:0007669"/>
    <property type="project" value="TreeGrafter"/>
</dbReference>
<feature type="coiled-coil region" evidence="5">
    <location>
        <begin position="504"/>
        <end position="664"/>
    </location>
</feature>
<dbReference type="GO" id="GO:0005764">
    <property type="term" value="C:lysosome"/>
    <property type="evidence" value="ECO:0007669"/>
    <property type="project" value="TreeGrafter"/>
</dbReference>
<keyword evidence="2 4" id="KW-0863">Zinc-finger</keyword>
<dbReference type="InterPro" id="IPR009038">
    <property type="entry name" value="GOLD_dom"/>
</dbReference>
<dbReference type="Gene3D" id="1.20.58.900">
    <property type="match status" value="1"/>
</dbReference>
<dbReference type="InterPro" id="IPR036598">
    <property type="entry name" value="GOLD_dom_sf"/>
</dbReference>
<evidence type="ECO:0000259" key="7">
    <source>
        <dbReference type="PROSITE" id="PS50178"/>
    </source>
</evidence>
<organism evidence="10">
    <name type="scientific">Petromyzon marinus</name>
    <name type="common">Sea lamprey</name>
    <dbReference type="NCBI Taxonomy" id="7757"/>
    <lineage>
        <taxon>Eukaryota</taxon>
        <taxon>Metazoa</taxon>
        <taxon>Chordata</taxon>
        <taxon>Craniata</taxon>
        <taxon>Vertebrata</taxon>
        <taxon>Cyclostomata</taxon>
        <taxon>Hyperoartia</taxon>
        <taxon>Petromyzontiformes</taxon>
        <taxon>Petromyzontidae</taxon>
        <taxon>Petromyzon</taxon>
    </lineage>
</organism>
<feature type="compositionally biased region" description="Low complexity" evidence="6">
    <location>
        <begin position="1209"/>
        <end position="1221"/>
    </location>
</feature>
<dbReference type="CDD" id="cd15726">
    <property type="entry name" value="FYVE_FYCO1"/>
    <property type="match status" value="1"/>
</dbReference>
<dbReference type="SUPFAM" id="SSF57903">
    <property type="entry name" value="FYVE/PHD zinc finger"/>
    <property type="match status" value="1"/>
</dbReference>
<dbReference type="Pfam" id="PF01363">
    <property type="entry name" value="FYVE"/>
    <property type="match status" value="1"/>
</dbReference>
<dbReference type="SUPFAM" id="SSF140741">
    <property type="entry name" value="RUN domain-like"/>
    <property type="match status" value="1"/>
</dbReference>
<dbReference type="Ensembl" id="ENSPMAT00000010361.1">
    <property type="protein sequence ID" value="ENSPMAP00000010315.1"/>
    <property type="gene ID" value="ENSPMAG00000009380.1"/>
</dbReference>
<feature type="domain" description="FYVE-type" evidence="7">
    <location>
        <begin position="1142"/>
        <end position="1200"/>
    </location>
</feature>
<dbReference type="GO" id="GO:0005776">
    <property type="term" value="C:autophagosome"/>
    <property type="evidence" value="ECO:0007669"/>
    <property type="project" value="TreeGrafter"/>
</dbReference>
<dbReference type="InterPro" id="IPR013083">
    <property type="entry name" value="Znf_RING/FYVE/PHD"/>
</dbReference>
<dbReference type="GeneTree" id="ENSGT00940000154044"/>
<keyword evidence="3" id="KW-0862">Zinc</keyword>
<dbReference type="OMA" id="KERCCSD"/>
<dbReference type="PROSITE" id="PS50826">
    <property type="entry name" value="RUN"/>
    <property type="match status" value="1"/>
</dbReference>
<dbReference type="InterPro" id="IPR000306">
    <property type="entry name" value="Znf_FYVE"/>
</dbReference>
<evidence type="ECO:0000256" key="4">
    <source>
        <dbReference type="PROSITE-ProRule" id="PRU00091"/>
    </source>
</evidence>
<evidence type="ECO:0000256" key="5">
    <source>
        <dbReference type="SAM" id="Coils"/>
    </source>
</evidence>
<evidence type="ECO:0000256" key="6">
    <source>
        <dbReference type="SAM" id="MobiDB-lite"/>
    </source>
</evidence>
<accession>S4RYM4</accession>
<sequence length="1473" mass="168727">FHNIQAESQVQRITRELHDCVTELSREYRECGDPVTDDNASLNKLCTKLEYMLQFGQKEKRTLMGIRREYWDYFHDCLAKQKGANDGIRFVNSVSELKTAIGKGRAFIRYSLVHQRLADTLQQCFTNKPVTSDWYSTKSPLVKKELVTEMISHLYELNQLPFDLAPRGYDLDAEWPSYARHRRALGASASPAQLWKAPSRSSSINSLASSFSPMHMEAYAKHDSAFMQPLDTPGKLDATAHGHLYLDHPVLQLHHNAEQQALEEQVESLQIHLDQAELRLRREQDRSDALEGERRDVQATALLAERSLLQAVDDARRDKRGLLQENEALQLRLCDLQKMLDESKRDVAMLEGKVSSLEKDAAASEPRADRARAETAFLQGGAPIHPGVAVCDPEGEDNVGALALTAEDRRQGEVLEGNRSDFDPMARSEIAKLRCQLELSEQQLQWRQADVTRLTTEVGELRSRLGVSKEEVQKLKRSAAEQALSSKMQRQELESLKVDLVNVNRVHVEQLLQMKEELGDLEKEREFLLKKKSDYELKLLSNEEENLQLSHCLEEYERKNLEFEERLYKAHEEADELRSQISQIASEKDLLVEKIDSTISEFTMSVQQHGQESEELKLELERLTGENTALMEHVQSLQCLKEANDDLQTHLEKTKEKIHMLQESQRQELSSMKFKMSLEIIDFQTRLKKYPIICRSYSNYPQLFPTLPKCAVMKECTRGTRYDHSLYQTTVALADTNTLRHGDAYKDIDTQTWRLESRCRDVLRHGDRQGGAQTVREPKTDTPTKTRRCTQRETRRQTRIHNNRKTNKNIETQKQSVSDQNVCCWDCFIYFCLLCFEIADQRTVFKSMCGLACKCEQTNLKHTEENEKLKSGNSNKDTVISNLNAKVKTLKKDWADYQLLQDLSIAQEENFNEQLRERLKKEEEGIGLRKALDRLSKSACENVACVKGCFACFVFGHAKVPFVKKETMDQNSHIGTTIKAQFGIKKKHYVESNIFIKKSLNQKQHLLRWKFVSIERLRPQIMNMAMQLLNSFNQIEKCTILKLKSDLETADLFVEPQHRCKETLESEQKDHKNLMKELAIVKSRAEEEEKNLLSEIQELKETMANMSDRLIELLKDKDVLWQKSDMLEFEQRLRAEERFEKDVGAQHCLDCKNEFSWMLRRHHCRLCSRSFCYYCCNNWASLRTGEKKERVCRSCFACHGPSALGGGTPSPSESPSTASNPLVSPAGTGAHPVIPRAVNSRERPAPDDLNFDIITEEEELCTVYEMGAALFPPSMPRSITSFNPDVNERASVGAALKLGGFECQSISFCMCSVSIDRTAEESQPAPLALEPEILLLKNSDPSFNVPLSPEDVRCFGECRRELHVKAGAYAVITMNVTESGLSLAWEFSSENRNVSFSVVWRDRPEQPVESSVVLIPLTRCNSHLQLVQGQLKARRPGLYLLIFDNSFSRFYGKKVSYHLTVSKTLMYDGTDET</sequence>
<dbReference type="SMART" id="SM00064">
    <property type="entry name" value="FYVE"/>
    <property type="match status" value="1"/>
</dbReference>
<feature type="region of interest" description="Disordered" evidence="6">
    <location>
        <begin position="1206"/>
        <end position="1248"/>
    </location>
</feature>
<dbReference type="Gene3D" id="2.60.120.680">
    <property type="entry name" value="GOLD domain"/>
    <property type="match status" value="1"/>
</dbReference>
<protein>
    <submittedName>
        <fullName evidence="10">FYVE and coiled-coil domain containing 1a</fullName>
    </submittedName>
</protein>
<dbReference type="GO" id="GO:0005770">
    <property type="term" value="C:late endosome"/>
    <property type="evidence" value="ECO:0007669"/>
    <property type="project" value="TreeGrafter"/>
</dbReference>
<dbReference type="FunFam" id="1.20.58.900:FF:000010">
    <property type="entry name" value="FYVE and coiled-coil domain containing 1"/>
    <property type="match status" value="1"/>
</dbReference>
<dbReference type="GO" id="GO:0072383">
    <property type="term" value="P:plus-end-directed vesicle transport along microtubule"/>
    <property type="evidence" value="ECO:0007669"/>
    <property type="project" value="TreeGrafter"/>
</dbReference>
<feature type="domain" description="GOLD" evidence="9">
    <location>
        <begin position="1352"/>
        <end position="1461"/>
    </location>
</feature>
<reference evidence="10" key="2">
    <citation type="submission" date="2025-09" db="UniProtKB">
        <authorList>
            <consortium name="Ensembl"/>
        </authorList>
    </citation>
    <scope>IDENTIFICATION</scope>
</reference>
<feature type="coiled-coil region" evidence="5">
    <location>
        <begin position="259"/>
        <end position="360"/>
    </location>
</feature>
<evidence type="ECO:0000313" key="10">
    <source>
        <dbReference type="Ensembl" id="ENSPMAP00000010315.1"/>
    </source>
</evidence>
<dbReference type="PROSITE" id="PS50866">
    <property type="entry name" value="GOLD"/>
    <property type="match status" value="1"/>
</dbReference>
<evidence type="ECO:0000259" key="8">
    <source>
        <dbReference type="PROSITE" id="PS50826"/>
    </source>
</evidence>
<feature type="domain" description="RUN" evidence="8">
    <location>
        <begin position="36"/>
        <end position="169"/>
    </location>
</feature>
<keyword evidence="5" id="KW-0175">Coiled coil</keyword>
<dbReference type="SUPFAM" id="SSF101576">
    <property type="entry name" value="Supernatant protein factor (SPF), C-terminal domain"/>
    <property type="match status" value="1"/>
</dbReference>
<dbReference type="Gene3D" id="3.30.40.10">
    <property type="entry name" value="Zinc/RING finger domain, C3HC4 (zinc finger)"/>
    <property type="match status" value="1"/>
</dbReference>
<dbReference type="PROSITE" id="PS50178">
    <property type="entry name" value="ZF_FYVE"/>
    <property type="match status" value="1"/>
</dbReference>
<dbReference type="InterPro" id="IPR011011">
    <property type="entry name" value="Znf_FYVE_PHD"/>
</dbReference>
<dbReference type="PANTHER" id="PTHR46753">
    <property type="entry name" value="FYVE AND COILED-COIL DOMAIN-CONTAINING PROTEIN 1"/>
    <property type="match status" value="1"/>
</dbReference>
<name>S4RYM4_PETMA</name>
<dbReference type="STRING" id="7757.ENSPMAP00000010315"/>
<dbReference type="InterPro" id="IPR004012">
    <property type="entry name" value="Run_dom"/>
</dbReference>
<dbReference type="InterPro" id="IPR047337">
    <property type="entry name" value="FYVE_FYCO1"/>
</dbReference>
<dbReference type="FunFam" id="3.30.40.10:FF:000341">
    <property type="entry name" value="FYVE and coiled-coil domain containing 1"/>
    <property type="match status" value="1"/>
</dbReference>
<dbReference type="PANTHER" id="PTHR46753:SF2">
    <property type="entry name" value="FYVE AND COILED-COIL DOMAIN-CONTAINING PROTEIN 1"/>
    <property type="match status" value="1"/>
</dbReference>
<dbReference type="Pfam" id="PF02759">
    <property type="entry name" value="RUN"/>
    <property type="match status" value="1"/>
</dbReference>
<dbReference type="InterPro" id="IPR037213">
    <property type="entry name" value="Run_dom_sf"/>
</dbReference>
<evidence type="ECO:0000259" key="9">
    <source>
        <dbReference type="PROSITE" id="PS50866"/>
    </source>
</evidence>
<evidence type="ECO:0000256" key="2">
    <source>
        <dbReference type="ARBA" id="ARBA00022771"/>
    </source>
</evidence>